<evidence type="ECO:0000313" key="4">
    <source>
        <dbReference type="EMBL" id="CAG8707608.1"/>
    </source>
</evidence>
<reference evidence="4" key="1">
    <citation type="submission" date="2021-06" db="EMBL/GenBank/DDBJ databases">
        <authorList>
            <person name="Kallberg Y."/>
            <person name="Tangrot J."/>
            <person name="Rosling A."/>
        </authorList>
    </citation>
    <scope>NUCLEOTIDE SEQUENCE</scope>
    <source>
        <strain evidence="4">FL130A</strain>
    </source>
</reference>
<keyword evidence="5" id="KW-1185">Reference proteome</keyword>
<name>A0A9N9HVL7_9GLOM</name>
<dbReference type="AlphaFoldDB" id="A0A9N9HVL7"/>
<feature type="region of interest" description="Disordered" evidence="2">
    <location>
        <begin position="169"/>
        <end position="189"/>
    </location>
</feature>
<evidence type="ECO:0000259" key="3">
    <source>
        <dbReference type="Pfam" id="PF01926"/>
    </source>
</evidence>
<sequence>DNSYQGAGKSTLVTCFSESHMMKESCTQICGEAEMTIDGKKYTLVDTPGIFDTQKPNEEALTKLHEQFIHVLTVSKLSFLFLKQSSLPKNKRMAWKQNENRDEMRKTWNQTVSSFIRSLGGRWGISPNSDYFPPESSVHKARLTEIKDFIASTRGVYTTEVFESARQEQEKNRREWEENEKNTKKEYEEKLRQEGKAKADEFYKKGFAKMQEEFKKNEANSLAKTLNSITETYERSFNLLKSAIELEKRRNDSLKSEIDSEKHAHELLKSEFDRLKSAKSVQIHDNNKIADLVPPEIMVG</sequence>
<evidence type="ECO:0000256" key="2">
    <source>
        <dbReference type="SAM" id="MobiDB-lite"/>
    </source>
</evidence>
<proteinExistence type="predicted"/>
<dbReference type="InterPro" id="IPR006073">
    <property type="entry name" value="GTP-bd"/>
</dbReference>
<dbReference type="GO" id="GO:0005525">
    <property type="term" value="F:GTP binding"/>
    <property type="evidence" value="ECO:0007669"/>
    <property type="project" value="InterPro"/>
</dbReference>
<accession>A0A9N9HVL7</accession>
<feature type="non-terminal residue" evidence="4">
    <location>
        <position position="300"/>
    </location>
</feature>
<feature type="coiled-coil region" evidence="1">
    <location>
        <begin position="244"/>
        <end position="271"/>
    </location>
</feature>
<protein>
    <submittedName>
        <fullName evidence="4">13123_t:CDS:1</fullName>
    </submittedName>
</protein>
<dbReference type="Gene3D" id="3.40.50.300">
    <property type="entry name" value="P-loop containing nucleotide triphosphate hydrolases"/>
    <property type="match status" value="1"/>
</dbReference>
<keyword evidence="1" id="KW-0175">Coiled coil</keyword>
<dbReference type="EMBL" id="CAJVPS010021470">
    <property type="protein sequence ID" value="CAG8707608.1"/>
    <property type="molecule type" value="Genomic_DNA"/>
</dbReference>
<dbReference type="InterPro" id="IPR027417">
    <property type="entry name" value="P-loop_NTPase"/>
</dbReference>
<organism evidence="4 5">
    <name type="scientific">Ambispora leptoticha</name>
    <dbReference type="NCBI Taxonomy" id="144679"/>
    <lineage>
        <taxon>Eukaryota</taxon>
        <taxon>Fungi</taxon>
        <taxon>Fungi incertae sedis</taxon>
        <taxon>Mucoromycota</taxon>
        <taxon>Glomeromycotina</taxon>
        <taxon>Glomeromycetes</taxon>
        <taxon>Archaeosporales</taxon>
        <taxon>Ambisporaceae</taxon>
        <taxon>Ambispora</taxon>
    </lineage>
</organism>
<dbReference type="Proteomes" id="UP000789508">
    <property type="component" value="Unassembled WGS sequence"/>
</dbReference>
<dbReference type="OrthoDB" id="8954335at2759"/>
<dbReference type="Pfam" id="PF01926">
    <property type="entry name" value="MMR_HSR1"/>
    <property type="match status" value="1"/>
</dbReference>
<feature type="non-terminal residue" evidence="4">
    <location>
        <position position="1"/>
    </location>
</feature>
<comment type="caution">
    <text evidence="4">The sequence shown here is derived from an EMBL/GenBank/DDBJ whole genome shotgun (WGS) entry which is preliminary data.</text>
</comment>
<dbReference type="SUPFAM" id="SSF52540">
    <property type="entry name" value="P-loop containing nucleoside triphosphate hydrolases"/>
    <property type="match status" value="1"/>
</dbReference>
<evidence type="ECO:0000313" key="5">
    <source>
        <dbReference type="Proteomes" id="UP000789508"/>
    </source>
</evidence>
<feature type="domain" description="G" evidence="3">
    <location>
        <begin position="6"/>
        <end position="84"/>
    </location>
</feature>
<gene>
    <name evidence="4" type="ORF">ALEPTO_LOCUS11791</name>
</gene>
<evidence type="ECO:0000256" key="1">
    <source>
        <dbReference type="SAM" id="Coils"/>
    </source>
</evidence>